<proteinExistence type="predicted"/>
<dbReference type="GO" id="GO:0016020">
    <property type="term" value="C:membrane"/>
    <property type="evidence" value="ECO:0007669"/>
    <property type="project" value="TreeGrafter"/>
</dbReference>
<keyword evidence="3" id="KW-1185">Reference proteome</keyword>
<dbReference type="Proteomes" id="UP000245535">
    <property type="component" value="Unassembled WGS sequence"/>
</dbReference>
<dbReference type="EMBL" id="QGDO01000007">
    <property type="protein sequence ID" value="PWJ38484.1"/>
    <property type="molecule type" value="Genomic_DNA"/>
</dbReference>
<evidence type="ECO:0000259" key="1">
    <source>
        <dbReference type="Pfam" id="PF00561"/>
    </source>
</evidence>
<dbReference type="Pfam" id="PF00561">
    <property type="entry name" value="Abhydrolase_1"/>
    <property type="match status" value="1"/>
</dbReference>
<evidence type="ECO:0000313" key="2">
    <source>
        <dbReference type="EMBL" id="PWJ38484.1"/>
    </source>
</evidence>
<dbReference type="AlphaFoldDB" id="A0A315ZTD1"/>
<sequence>MKMRTSDEEMLKSLKSEFSSPKVFDYKVGDKNMHYIQSGNKNAPLLLFVHGAPGSLDAFKQYMENDTLNMNTLMISVDRSGYGKSDFGVSEPSIEKQAELIQPILEKHKDKKIILVGHSYGGPIICRILIDYPNYNYGTAYLLAPAISPELEKMFWINKPADSPIFKWMIPKAFKVANDEKMVHAKELELMDTLWQNIKTPIKVYQGKKDRIVDPKNAEFAKEKMINTEVEVVYLEEEDHFIPWTKFDLIKNELLKSLH</sequence>
<dbReference type="PANTHER" id="PTHR43798">
    <property type="entry name" value="MONOACYLGLYCEROL LIPASE"/>
    <property type="match status" value="1"/>
</dbReference>
<dbReference type="PANTHER" id="PTHR43798:SF33">
    <property type="entry name" value="HYDROLASE, PUTATIVE (AFU_ORTHOLOGUE AFUA_2G14860)-RELATED"/>
    <property type="match status" value="1"/>
</dbReference>
<dbReference type="RefSeq" id="WP_211323913.1">
    <property type="nucleotide sequence ID" value="NZ_QGDO01000007.1"/>
</dbReference>
<gene>
    <name evidence="2" type="ORF">BC781_10774</name>
</gene>
<reference evidence="2 3" key="1">
    <citation type="submission" date="2018-03" db="EMBL/GenBank/DDBJ databases">
        <title>Genomic Encyclopedia of Archaeal and Bacterial Type Strains, Phase II (KMG-II): from individual species to whole genera.</title>
        <authorList>
            <person name="Goeker M."/>
        </authorList>
    </citation>
    <scope>NUCLEOTIDE SEQUENCE [LARGE SCALE GENOMIC DNA]</scope>
    <source>
        <strain evidence="2 3">DSM 28229</strain>
    </source>
</reference>
<organism evidence="2 3">
    <name type="scientific">Sediminitomix flava</name>
    <dbReference type="NCBI Taxonomy" id="379075"/>
    <lineage>
        <taxon>Bacteria</taxon>
        <taxon>Pseudomonadati</taxon>
        <taxon>Bacteroidota</taxon>
        <taxon>Cytophagia</taxon>
        <taxon>Cytophagales</taxon>
        <taxon>Flammeovirgaceae</taxon>
        <taxon>Sediminitomix</taxon>
    </lineage>
</organism>
<comment type="caution">
    <text evidence="2">The sequence shown here is derived from an EMBL/GenBank/DDBJ whole genome shotgun (WGS) entry which is preliminary data.</text>
</comment>
<dbReference type="SUPFAM" id="SSF53474">
    <property type="entry name" value="alpha/beta-Hydrolases"/>
    <property type="match status" value="1"/>
</dbReference>
<dbReference type="InterPro" id="IPR000073">
    <property type="entry name" value="AB_hydrolase_1"/>
</dbReference>
<dbReference type="InterPro" id="IPR029058">
    <property type="entry name" value="AB_hydrolase_fold"/>
</dbReference>
<protein>
    <submittedName>
        <fullName evidence="2">Pimeloyl-ACP methyl ester carboxylesterase</fullName>
    </submittedName>
</protein>
<feature type="domain" description="AB hydrolase-1" evidence="1">
    <location>
        <begin position="44"/>
        <end position="134"/>
    </location>
</feature>
<dbReference type="InterPro" id="IPR050266">
    <property type="entry name" value="AB_hydrolase_sf"/>
</dbReference>
<name>A0A315ZTD1_SEDFL</name>
<accession>A0A315ZTD1</accession>
<evidence type="ECO:0000313" key="3">
    <source>
        <dbReference type="Proteomes" id="UP000245535"/>
    </source>
</evidence>
<dbReference type="Gene3D" id="3.40.50.1820">
    <property type="entry name" value="alpha/beta hydrolase"/>
    <property type="match status" value="1"/>
</dbReference>